<evidence type="ECO:0000256" key="1">
    <source>
        <dbReference type="SAM" id="Phobius"/>
    </source>
</evidence>
<accession>A0A2W5DCP9</accession>
<keyword evidence="1" id="KW-0812">Transmembrane</keyword>
<name>A0A2W5DCP9_9BURK</name>
<gene>
    <name evidence="2" type="ORF">DI603_16455</name>
</gene>
<reference evidence="2 3" key="1">
    <citation type="submission" date="2017-08" db="EMBL/GenBank/DDBJ databases">
        <title>Infants hospitalized years apart are colonized by the same room-sourced microbial strains.</title>
        <authorList>
            <person name="Brooks B."/>
            <person name="Olm M.R."/>
            <person name="Firek B.A."/>
            <person name="Baker R."/>
            <person name="Thomas B.C."/>
            <person name="Morowitz M.J."/>
            <person name="Banfield J.F."/>
        </authorList>
    </citation>
    <scope>NUCLEOTIDE SEQUENCE [LARGE SCALE GENOMIC DNA]</scope>
    <source>
        <strain evidence="2">S2_012_000_R2_81</strain>
    </source>
</reference>
<evidence type="ECO:0000313" key="2">
    <source>
        <dbReference type="EMBL" id="PZP29651.1"/>
    </source>
</evidence>
<sequence>MKSEMLRAALLALLVGGLTVVLYAEGFVKLYERLAHVTPPTKSVLLALVPLAPALGLSLRWAWTRHQRRMKGQGA</sequence>
<protein>
    <submittedName>
        <fullName evidence="2">Uncharacterized protein</fullName>
    </submittedName>
</protein>
<keyword evidence="1" id="KW-1133">Transmembrane helix</keyword>
<feature type="transmembrane region" description="Helical" evidence="1">
    <location>
        <begin position="43"/>
        <end position="63"/>
    </location>
</feature>
<dbReference type="EMBL" id="QFOD01000017">
    <property type="protein sequence ID" value="PZP29651.1"/>
    <property type="molecule type" value="Genomic_DNA"/>
</dbReference>
<evidence type="ECO:0000313" key="3">
    <source>
        <dbReference type="Proteomes" id="UP000249633"/>
    </source>
</evidence>
<comment type="caution">
    <text evidence="2">The sequence shown here is derived from an EMBL/GenBank/DDBJ whole genome shotgun (WGS) entry which is preliminary data.</text>
</comment>
<keyword evidence="1" id="KW-0472">Membrane</keyword>
<dbReference type="AlphaFoldDB" id="A0A2W5DCP9"/>
<organism evidence="2 3">
    <name type="scientific">Roseateles depolymerans</name>
    <dbReference type="NCBI Taxonomy" id="76731"/>
    <lineage>
        <taxon>Bacteria</taxon>
        <taxon>Pseudomonadati</taxon>
        <taxon>Pseudomonadota</taxon>
        <taxon>Betaproteobacteria</taxon>
        <taxon>Burkholderiales</taxon>
        <taxon>Sphaerotilaceae</taxon>
        <taxon>Roseateles</taxon>
    </lineage>
</organism>
<proteinExistence type="predicted"/>
<dbReference type="Proteomes" id="UP000249633">
    <property type="component" value="Unassembled WGS sequence"/>
</dbReference>